<feature type="compositionally biased region" description="Low complexity" evidence="1">
    <location>
        <begin position="1"/>
        <end position="19"/>
    </location>
</feature>
<sequence>MTLTAGRATASRAAATDSSSKGEPTIGWAFAVLVLAVAGFTLNTWGYNLGIAFRSNNPSHLTFLAGHTPPCADVTWLDPEAIPDGFAVNEVYLLIVLANRNDEYLFYERGGDADCGGGRCVGYADTETPPRQECMNRAMDRVYKAAADKVTVVRHPKD</sequence>
<keyword evidence="2" id="KW-1133">Transmembrane helix</keyword>
<dbReference type="AlphaFoldDB" id="A0A8J3YX39"/>
<evidence type="ECO:0000256" key="1">
    <source>
        <dbReference type="SAM" id="MobiDB-lite"/>
    </source>
</evidence>
<proteinExistence type="predicted"/>
<evidence type="ECO:0000256" key="2">
    <source>
        <dbReference type="SAM" id="Phobius"/>
    </source>
</evidence>
<accession>A0A8J3YX39</accession>
<comment type="caution">
    <text evidence="3">The sequence shown here is derived from an EMBL/GenBank/DDBJ whole genome shotgun (WGS) entry which is preliminary data.</text>
</comment>
<gene>
    <name evidence="3" type="ORF">Val02_82360</name>
</gene>
<evidence type="ECO:0000313" key="4">
    <source>
        <dbReference type="Proteomes" id="UP000619260"/>
    </source>
</evidence>
<protein>
    <submittedName>
        <fullName evidence="3">Uncharacterized protein</fullName>
    </submittedName>
</protein>
<organism evidence="3 4">
    <name type="scientific">Virgisporangium aliadipatigenens</name>
    <dbReference type="NCBI Taxonomy" id="741659"/>
    <lineage>
        <taxon>Bacteria</taxon>
        <taxon>Bacillati</taxon>
        <taxon>Actinomycetota</taxon>
        <taxon>Actinomycetes</taxon>
        <taxon>Micromonosporales</taxon>
        <taxon>Micromonosporaceae</taxon>
        <taxon>Virgisporangium</taxon>
    </lineage>
</organism>
<evidence type="ECO:0000313" key="3">
    <source>
        <dbReference type="EMBL" id="GIJ51350.1"/>
    </source>
</evidence>
<keyword evidence="4" id="KW-1185">Reference proteome</keyword>
<dbReference type="Proteomes" id="UP000619260">
    <property type="component" value="Unassembled WGS sequence"/>
</dbReference>
<dbReference type="EMBL" id="BOPF01000047">
    <property type="protein sequence ID" value="GIJ51350.1"/>
    <property type="molecule type" value="Genomic_DNA"/>
</dbReference>
<keyword evidence="2" id="KW-0472">Membrane</keyword>
<reference evidence="3" key="1">
    <citation type="submission" date="2021-01" db="EMBL/GenBank/DDBJ databases">
        <title>Whole genome shotgun sequence of Virgisporangium aliadipatigenens NBRC 105644.</title>
        <authorList>
            <person name="Komaki H."/>
            <person name="Tamura T."/>
        </authorList>
    </citation>
    <scope>NUCLEOTIDE SEQUENCE</scope>
    <source>
        <strain evidence="3">NBRC 105644</strain>
    </source>
</reference>
<feature type="region of interest" description="Disordered" evidence="1">
    <location>
        <begin position="1"/>
        <end position="22"/>
    </location>
</feature>
<feature type="transmembrane region" description="Helical" evidence="2">
    <location>
        <begin position="26"/>
        <end position="45"/>
    </location>
</feature>
<keyword evidence="2" id="KW-0812">Transmembrane</keyword>
<name>A0A8J3YX39_9ACTN</name>